<dbReference type="Proteomes" id="UP000623461">
    <property type="component" value="Unassembled WGS sequence"/>
</dbReference>
<keyword evidence="3" id="KW-1185">Reference proteome</keyword>
<organism evidence="2 3">
    <name type="scientific">Terrabacter tumescens</name>
    <dbReference type="NCBI Taxonomy" id="60443"/>
    <lineage>
        <taxon>Bacteria</taxon>
        <taxon>Bacillati</taxon>
        <taxon>Actinomycetota</taxon>
        <taxon>Actinomycetes</taxon>
        <taxon>Micrococcales</taxon>
        <taxon>Intrasporangiaceae</taxon>
        <taxon>Terrabacter</taxon>
    </lineage>
</organism>
<gene>
    <name evidence="2" type="ORF">GCM10009721_09220</name>
</gene>
<dbReference type="RefSeq" id="WP_081920455.1">
    <property type="nucleotide sequence ID" value="NZ_BMNZ01000002.1"/>
</dbReference>
<feature type="domain" description="EVE" evidence="1">
    <location>
        <begin position="19"/>
        <end position="129"/>
    </location>
</feature>
<accession>A0ABQ2HQJ8</accession>
<dbReference type="SUPFAM" id="SSF88697">
    <property type="entry name" value="PUA domain-like"/>
    <property type="match status" value="1"/>
</dbReference>
<reference evidence="3" key="1">
    <citation type="journal article" date="2019" name="Int. J. Syst. Evol. Microbiol.">
        <title>The Global Catalogue of Microorganisms (GCM) 10K type strain sequencing project: providing services to taxonomists for standard genome sequencing and annotation.</title>
        <authorList>
            <consortium name="The Broad Institute Genomics Platform"/>
            <consortium name="The Broad Institute Genome Sequencing Center for Infectious Disease"/>
            <person name="Wu L."/>
            <person name="Ma J."/>
        </authorList>
    </citation>
    <scope>NUCLEOTIDE SEQUENCE [LARGE SCALE GENOMIC DNA]</scope>
    <source>
        <strain evidence="3">JCM 1365</strain>
    </source>
</reference>
<dbReference type="InterPro" id="IPR015947">
    <property type="entry name" value="PUA-like_sf"/>
</dbReference>
<proteinExistence type="predicted"/>
<evidence type="ECO:0000259" key="1">
    <source>
        <dbReference type="Pfam" id="PF01878"/>
    </source>
</evidence>
<dbReference type="Pfam" id="PF01878">
    <property type="entry name" value="EVE"/>
    <property type="match status" value="1"/>
</dbReference>
<protein>
    <recommendedName>
        <fullName evidence="1">EVE domain-containing protein</fullName>
    </recommendedName>
</protein>
<sequence length="183" mass="20188">MATGVRNGRAVDRERLGAWVLKCNPALWDLRGLLDTGERRLTSWAVHPSYRTRLLAPGDKALFWVSGDGREGLYRGIWGLGHTVSEVEPWTESSQVHWRTAADAGTVRVRVRVDVELLEEPVEDAELRSVGIDSLEVQRQPFMANPSFVTRDQLRALEPLLPPWPAVPSVPSAASAAAVEATS</sequence>
<evidence type="ECO:0000313" key="2">
    <source>
        <dbReference type="EMBL" id="GGM86590.1"/>
    </source>
</evidence>
<name>A0ABQ2HQJ8_9MICO</name>
<dbReference type="EMBL" id="BMNZ01000002">
    <property type="protein sequence ID" value="GGM86590.1"/>
    <property type="molecule type" value="Genomic_DNA"/>
</dbReference>
<comment type="caution">
    <text evidence="2">The sequence shown here is derived from an EMBL/GenBank/DDBJ whole genome shotgun (WGS) entry which is preliminary data.</text>
</comment>
<evidence type="ECO:0000313" key="3">
    <source>
        <dbReference type="Proteomes" id="UP000623461"/>
    </source>
</evidence>
<dbReference type="InterPro" id="IPR002740">
    <property type="entry name" value="EVE_domain"/>
</dbReference>